<dbReference type="Proteomes" id="UP000029981">
    <property type="component" value="Chromosome 3"/>
</dbReference>
<evidence type="ECO:0000256" key="1">
    <source>
        <dbReference type="SAM" id="MobiDB-lite"/>
    </source>
</evidence>
<dbReference type="AlphaFoldDB" id="A0A0A0LAX2"/>
<feature type="region of interest" description="Disordered" evidence="1">
    <location>
        <begin position="37"/>
        <end position="66"/>
    </location>
</feature>
<dbReference type="Gramene" id="KGN58084">
    <property type="protein sequence ID" value="KGN58084"/>
    <property type="gene ID" value="Csa_3G497370"/>
</dbReference>
<reference evidence="2 3" key="4">
    <citation type="journal article" date="2011" name="BMC Genomics">
        <title>RNA-Seq improves annotation of protein-coding genes in the cucumber genome.</title>
        <authorList>
            <person name="Li Z."/>
            <person name="Zhang Z."/>
            <person name="Yan P."/>
            <person name="Huang S."/>
            <person name="Fei Z."/>
            <person name="Lin K."/>
        </authorList>
    </citation>
    <scope>NUCLEOTIDE SEQUENCE [LARGE SCALE GENOMIC DNA]</scope>
    <source>
        <strain evidence="3">cv. 9930</strain>
    </source>
</reference>
<protein>
    <submittedName>
        <fullName evidence="2">Uncharacterized protein</fullName>
    </submittedName>
</protein>
<evidence type="ECO:0000313" key="2">
    <source>
        <dbReference type="EMBL" id="KGN58084.1"/>
    </source>
</evidence>
<reference evidence="2 3" key="1">
    <citation type="journal article" date="2009" name="Nat. Genet.">
        <title>The genome of the cucumber, Cucumis sativus L.</title>
        <authorList>
            <person name="Huang S."/>
            <person name="Li R."/>
            <person name="Zhang Z."/>
            <person name="Li L."/>
            <person name="Gu X."/>
            <person name="Fan W."/>
            <person name="Lucas W.J."/>
            <person name="Wang X."/>
            <person name="Xie B."/>
            <person name="Ni P."/>
            <person name="Ren Y."/>
            <person name="Zhu H."/>
            <person name="Li J."/>
            <person name="Lin K."/>
            <person name="Jin W."/>
            <person name="Fei Z."/>
            <person name="Li G."/>
            <person name="Staub J."/>
            <person name="Kilian A."/>
            <person name="van der Vossen E.A."/>
            <person name="Wu Y."/>
            <person name="Guo J."/>
            <person name="He J."/>
            <person name="Jia Z."/>
            <person name="Ren Y."/>
            <person name="Tian G."/>
            <person name="Lu Y."/>
            <person name="Ruan J."/>
            <person name="Qian W."/>
            <person name="Wang M."/>
            <person name="Huang Q."/>
            <person name="Li B."/>
            <person name="Xuan Z."/>
            <person name="Cao J."/>
            <person name="Asan"/>
            <person name="Wu Z."/>
            <person name="Zhang J."/>
            <person name="Cai Q."/>
            <person name="Bai Y."/>
            <person name="Zhao B."/>
            <person name="Han Y."/>
            <person name="Li Y."/>
            <person name="Li X."/>
            <person name="Wang S."/>
            <person name="Shi Q."/>
            <person name="Liu S."/>
            <person name="Cho W.K."/>
            <person name="Kim J.Y."/>
            <person name="Xu Y."/>
            <person name="Heller-Uszynska K."/>
            <person name="Miao H."/>
            <person name="Cheng Z."/>
            <person name="Zhang S."/>
            <person name="Wu J."/>
            <person name="Yang Y."/>
            <person name="Kang H."/>
            <person name="Li M."/>
            <person name="Liang H."/>
            <person name="Ren X."/>
            <person name="Shi Z."/>
            <person name="Wen M."/>
            <person name="Jian M."/>
            <person name="Yang H."/>
            <person name="Zhang G."/>
            <person name="Yang Z."/>
            <person name="Chen R."/>
            <person name="Liu S."/>
            <person name="Li J."/>
            <person name="Ma L."/>
            <person name="Liu H."/>
            <person name="Zhou Y."/>
            <person name="Zhao J."/>
            <person name="Fang X."/>
            <person name="Li G."/>
            <person name="Fang L."/>
            <person name="Li Y."/>
            <person name="Liu D."/>
            <person name="Zheng H."/>
            <person name="Zhang Y."/>
            <person name="Qin N."/>
            <person name="Li Z."/>
            <person name="Yang G."/>
            <person name="Yang S."/>
            <person name="Bolund L."/>
            <person name="Kristiansen K."/>
            <person name="Zheng H."/>
            <person name="Li S."/>
            <person name="Zhang X."/>
            <person name="Yang H."/>
            <person name="Wang J."/>
            <person name="Sun R."/>
            <person name="Zhang B."/>
            <person name="Jiang S."/>
            <person name="Wang J."/>
            <person name="Du Y."/>
            <person name="Li S."/>
        </authorList>
    </citation>
    <scope>NUCLEOTIDE SEQUENCE [LARGE SCALE GENOMIC DNA]</scope>
    <source>
        <strain evidence="3">cv. 9930</strain>
    </source>
</reference>
<organism evidence="2 3">
    <name type="scientific">Cucumis sativus</name>
    <name type="common">Cucumber</name>
    <dbReference type="NCBI Taxonomy" id="3659"/>
    <lineage>
        <taxon>Eukaryota</taxon>
        <taxon>Viridiplantae</taxon>
        <taxon>Streptophyta</taxon>
        <taxon>Embryophyta</taxon>
        <taxon>Tracheophyta</taxon>
        <taxon>Spermatophyta</taxon>
        <taxon>Magnoliopsida</taxon>
        <taxon>eudicotyledons</taxon>
        <taxon>Gunneridae</taxon>
        <taxon>Pentapetalae</taxon>
        <taxon>rosids</taxon>
        <taxon>fabids</taxon>
        <taxon>Cucurbitales</taxon>
        <taxon>Cucurbitaceae</taxon>
        <taxon>Benincaseae</taxon>
        <taxon>Cucumis</taxon>
    </lineage>
</organism>
<evidence type="ECO:0000313" key="3">
    <source>
        <dbReference type="Proteomes" id="UP000029981"/>
    </source>
</evidence>
<reference evidence="2 3" key="3">
    <citation type="journal article" date="2010" name="BMC Genomics">
        <title>Transcriptome sequencing and comparative analysis of cucumber flowers with different sex types.</title>
        <authorList>
            <person name="Guo S."/>
            <person name="Zheng Y."/>
            <person name="Joung J.G."/>
            <person name="Liu S."/>
            <person name="Zhang Z."/>
            <person name="Crasta O.R."/>
            <person name="Sobral B.W."/>
            <person name="Xu Y."/>
            <person name="Huang S."/>
            <person name="Fei Z."/>
        </authorList>
    </citation>
    <scope>NUCLEOTIDE SEQUENCE [LARGE SCALE GENOMIC DNA]</scope>
    <source>
        <strain evidence="3">cv. 9930</strain>
    </source>
</reference>
<keyword evidence="3" id="KW-1185">Reference proteome</keyword>
<sequence>MVRVANLRTRLEFVAGLRSVANRDKNVEFVMDADEDGRESKLRMDADEDERESELRMVADEDGRKSELRTDVNEDGLESELRTNVRSGFNGSGFVGSDLQETDAWIVERR</sequence>
<proteinExistence type="predicted"/>
<feature type="compositionally biased region" description="Basic and acidic residues" evidence="1">
    <location>
        <begin position="53"/>
        <end position="66"/>
    </location>
</feature>
<gene>
    <name evidence="2" type="ORF">Csa_3G497370</name>
</gene>
<reference evidence="2 3" key="2">
    <citation type="journal article" date="2009" name="PLoS ONE">
        <title>An integrated genetic and cytogenetic map of the cucumber genome.</title>
        <authorList>
            <person name="Ren Y."/>
            <person name="Zhang Z."/>
            <person name="Liu J."/>
            <person name="Staub J.E."/>
            <person name="Han Y."/>
            <person name="Cheng Z."/>
            <person name="Li X."/>
            <person name="Lu J."/>
            <person name="Miao H."/>
            <person name="Kang H."/>
            <person name="Xie B."/>
            <person name="Gu X."/>
            <person name="Wang X."/>
            <person name="Du Y."/>
            <person name="Jin W."/>
            <person name="Huang S."/>
        </authorList>
    </citation>
    <scope>NUCLEOTIDE SEQUENCE [LARGE SCALE GENOMIC DNA]</scope>
    <source>
        <strain evidence="3">cv. 9930</strain>
    </source>
</reference>
<dbReference type="EMBL" id="CM002924">
    <property type="protein sequence ID" value="KGN58084.1"/>
    <property type="molecule type" value="Genomic_DNA"/>
</dbReference>
<accession>A0A0A0LAX2</accession>
<name>A0A0A0LAX2_CUCSA</name>